<dbReference type="Pfam" id="PF01609">
    <property type="entry name" value="DDE_Tnp_1"/>
    <property type="match status" value="1"/>
</dbReference>
<dbReference type="PANTHER" id="PTHR33408">
    <property type="entry name" value="TRANSPOSASE"/>
    <property type="match status" value="1"/>
</dbReference>
<name>A0A9X2S781_9FIRM</name>
<dbReference type="GO" id="GO:0003677">
    <property type="term" value="F:DNA binding"/>
    <property type="evidence" value="ECO:0007669"/>
    <property type="project" value="InterPro"/>
</dbReference>
<evidence type="ECO:0000313" key="3">
    <source>
        <dbReference type="EMBL" id="MCR2043906.1"/>
    </source>
</evidence>
<feature type="non-terminal residue" evidence="3">
    <location>
        <position position="331"/>
    </location>
</feature>
<feature type="domain" description="Transposase IS4-like" evidence="1">
    <location>
        <begin position="253"/>
        <end position="330"/>
    </location>
</feature>
<evidence type="ECO:0000313" key="4">
    <source>
        <dbReference type="Proteomes" id="UP001142078"/>
    </source>
</evidence>
<gene>
    <name evidence="3" type="ORF">NSA23_07200</name>
</gene>
<evidence type="ECO:0000259" key="1">
    <source>
        <dbReference type="Pfam" id="PF01609"/>
    </source>
</evidence>
<dbReference type="GO" id="GO:0006313">
    <property type="term" value="P:DNA transposition"/>
    <property type="evidence" value="ECO:0007669"/>
    <property type="project" value="InterPro"/>
</dbReference>
<dbReference type="InterPro" id="IPR008490">
    <property type="entry name" value="Transposase_InsH_N"/>
</dbReference>
<dbReference type="Proteomes" id="UP001142078">
    <property type="component" value="Unassembled WGS sequence"/>
</dbReference>
<dbReference type="Pfam" id="PF05598">
    <property type="entry name" value="DUF772"/>
    <property type="match status" value="1"/>
</dbReference>
<dbReference type="InterPro" id="IPR002559">
    <property type="entry name" value="Transposase_11"/>
</dbReference>
<comment type="caution">
    <text evidence="3">The sequence shown here is derived from an EMBL/GenBank/DDBJ whole genome shotgun (WGS) entry which is preliminary data.</text>
</comment>
<feature type="domain" description="Transposase InsH N-terminal" evidence="2">
    <location>
        <begin position="26"/>
        <end position="116"/>
    </location>
</feature>
<keyword evidence="4" id="KW-1185">Reference proteome</keyword>
<protein>
    <submittedName>
        <fullName evidence="3">Transposase</fullName>
    </submittedName>
</protein>
<dbReference type="RefSeq" id="WP_257490359.1">
    <property type="nucleotide sequence ID" value="NZ_JANJZL010000003.1"/>
</dbReference>
<accession>A0A9X2S781</accession>
<organism evidence="3 4">
    <name type="scientific">Anaerosalibacter massiliensis</name>
    <dbReference type="NCBI Taxonomy" id="1347392"/>
    <lineage>
        <taxon>Bacteria</taxon>
        <taxon>Bacillati</taxon>
        <taxon>Bacillota</taxon>
        <taxon>Tissierellia</taxon>
        <taxon>Tissierellales</taxon>
        <taxon>Sporanaerobacteraceae</taxon>
        <taxon>Anaerosalibacter</taxon>
    </lineage>
</organism>
<dbReference type="GO" id="GO:0004803">
    <property type="term" value="F:transposase activity"/>
    <property type="evidence" value="ECO:0007669"/>
    <property type="project" value="InterPro"/>
</dbReference>
<dbReference type="AlphaFoldDB" id="A0A9X2S781"/>
<sequence>MKSHTKINYKAKIKKMQLSFSFDLANDFDMDDEVFLVHNIIEEMNLSFLTSAYFHKGRKPVVEPRTMLKVLVFAYLNRKYSARDIEDACRYDLRFRWLLNNSKTPDHVTINRFRNKIYPFMDEISKQLIDLLIEQGEVDLKSIYIDGTKIEANANRYTFVWKKSIIKYQKRLIEKILEYFNINDELSKGDLKKLVLKEFNNVRNICKSKDIVFVYGQGKRKTEEQKRYELFEEWLNKLDTYEKHLEIMGERNSYSKTDHDATFMRLKDDHMKNGQLKPAYNIQCATNGGYVVGIEGFSNPADMKTLPTFVNSLLEKYDIKIDRVVADSGYE</sequence>
<reference evidence="3" key="1">
    <citation type="submission" date="2022-07" db="EMBL/GenBank/DDBJ databases">
        <title>Enhanced cultured diversity of the mouse gut microbiota enables custom-made synthetic communities.</title>
        <authorList>
            <person name="Afrizal A."/>
        </authorList>
    </citation>
    <scope>NUCLEOTIDE SEQUENCE</scope>
    <source>
        <strain evidence="3">DSM 29482</strain>
    </source>
</reference>
<dbReference type="EMBL" id="JANJZL010000003">
    <property type="protein sequence ID" value="MCR2043906.1"/>
    <property type="molecule type" value="Genomic_DNA"/>
</dbReference>
<evidence type="ECO:0000259" key="2">
    <source>
        <dbReference type="Pfam" id="PF05598"/>
    </source>
</evidence>
<proteinExistence type="predicted"/>
<dbReference type="PANTHER" id="PTHR33408:SF2">
    <property type="entry name" value="TRANSPOSASE DDE DOMAIN-CONTAINING PROTEIN"/>
    <property type="match status" value="1"/>
</dbReference>